<dbReference type="RefSeq" id="WP_149752742.1">
    <property type="nucleotide sequence ID" value="NZ_LWSK01000040.1"/>
</dbReference>
<keyword evidence="3" id="KW-1185">Reference proteome</keyword>
<reference evidence="2 3" key="1">
    <citation type="submission" date="2019-08" db="EMBL/GenBank/DDBJ databases">
        <title>Deep-cultivation of Planctomycetes and their phenomic and genomic characterization uncovers novel biology.</title>
        <authorList>
            <person name="Wiegand S."/>
            <person name="Jogler M."/>
            <person name="Boedeker C."/>
            <person name="Pinto D."/>
            <person name="Vollmers J."/>
            <person name="Rivas-Marin E."/>
            <person name="Kohn T."/>
            <person name="Peeters S.H."/>
            <person name="Heuer A."/>
            <person name="Rast P."/>
            <person name="Oberbeckmann S."/>
            <person name="Bunk B."/>
            <person name="Jeske O."/>
            <person name="Meyerdierks A."/>
            <person name="Storesund J.E."/>
            <person name="Kallscheuer N."/>
            <person name="Luecker S."/>
            <person name="Lage O.M."/>
            <person name="Pohl T."/>
            <person name="Merkel B.J."/>
            <person name="Hornburger P."/>
            <person name="Mueller R.-W."/>
            <person name="Bruemmer F."/>
            <person name="Labrenz M."/>
            <person name="Spormann A.M."/>
            <person name="Op Den Camp H."/>
            <person name="Overmann J."/>
            <person name="Amann R."/>
            <person name="Jetten M.S.M."/>
            <person name="Mascher T."/>
            <person name="Medema M.H."/>
            <person name="Devos D.P."/>
            <person name="Kaster A.-K."/>
            <person name="Ovreas L."/>
            <person name="Rohde M."/>
            <person name="Galperin M.Y."/>
            <person name="Jogler C."/>
        </authorList>
    </citation>
    <scope>NUCLEOTIDE SEQUENCE [LARGE SCALE GENOMIC DNA]</scope>
    <source>
        <strain evidence="2 3">LF1</strain>
    </source>
</reference>
<protein>
    <recommendedName>
        <fullName evidence="1">DUF5672 domain-containing protein</fullName>
    </recommendedName>
</protein>
<dbReference type="AlphaFoldDB" id="A0A5B1CGY2"/>
<organism evidence="2 3">
    <name type="scientific">Rubripirellula obstinata</name>
    <dbReference type="NCBI Taxonomy" id="406547"/>
    <lineage>
        <taxon>Bacteria</taxon>
        <taxon>Pseudomonadati</taxon>
        <taxon>Planctomycetota</taxon>
        <taxon>Planctomycetia</taxon>
        <taxon>Pirellulales</taxon>
        <taxon>Pirellulaceae</taxon>
        <taxon>Rubripirellula</taxon>
    </lineage>
</organism>
<feature type="domain" description="DUF5672" evidence="1">
    <location>
        <begin position="55"/>
        <end position="248"/>
    </location>
</feature>
<gene>
    <name evidence="2" type="ORF">LF1_23530</name>
</gene>
<dbReference type="OrthoDB" id="7391526at2"/>
<name>A0A5B1CGY2_9BACT</name>
<dbReference type="EMBL" id="VRLW01000001">
    <property type="protein sequence ID" value="KAA1259816.1"/>
    <property type="molecule type" value="Genomic_DNA"/>
</dbReference>
<evidence type="ECO:0000313" key="3">
    <source>
        <dbReference type="Proteomes" id="UP000322699"/>
    </source>
</evidence>
<evidence type="ECO:0000313" key="2">
    <source>
        <dbReference type="EMBL" id="KAA1259816.1"/>
    </source>
</evidence>
<sequence>MSKVVILIFHHSAHLKWFERISLLQCFNVLGDHPIRLVCPEGTNVDEFRKLVPEIEVDPVPAHWMNSIREYNRMKVSPSLYNRYRDYEYMLTYELDAFVFRDELAQWCEQGYDYIGAPWVTRDEDGEPELTGVGNSGFSLRNIQSALKVMNSFGWVKSPWGSAKRSWARGQKLQALGKLLAMTTIYNNTHRWLMRFFIDHEDGFWSSVGHRRPSFKLASNQKALAFSIEKEPAWFLEQLGGNLPFGCHAWQKYQPDAWRRHIEACGYDFPDAKGAGVSDG</sequence>
<proteinExistence type="predicted"/>
<dbReference type="Proteomes" id="UP000322699">
    <property type="component" value="Unassembled WGS sequence"/>
</dbReference>
<dbReference type="Pfam" id="PF18922">
    <property type="entry name" value="DUF5672"/>
    <property type="match status" value="1"/>
</dbReference>
<accession>A0A5B1CGY2</accession>
<evidence type="ECO:0000259" key="1">
    <source>
        <dbReference type="Pfam" id="PF18922"/>
    </source>
</evidence>
<comment type="caution">
    <text evidence="2">The sequence shown here is derived from an EMBL/GenBank/DDBJ whole genome shotgun (WGS) entry which is preliminary data.</text>
</comment>
<dbReference type="InterPro" id="IPR043729">
    <property type="entry name" value="DUF5672"/>
</dbReference>